<gene>
    <name evidence="2" type="ORF">A6E04_09325</name>
</gene>
<name>A0A1B9P0Z8_ALILO</name>
<protein>
    <submittedName>
        <fullName evidence="2">Outer membrane lipoprotein-sorting protein</fullName>
    </submittedName>
</protein>
<dbReference type="Pfam" id="PF17131">
    <property type="entry name" value="LolA_like"/>
    <property type="match status" value="1"/>
</dbReference>
<feature type="domain" description="Uncharacterized protein TP-0789" evidence="1">
    <location>
        <begin position="78"/>
        <end position="259"/>
    </location>
</feature>
<dbReference type="Proteomes" id="UP000093523">
    <property type="component" value="Unassembled WGS sequence"/>
</dbReference>
<dbReference type="AlphaFoldDB" id="A0A1B9P0Z8"/>
<evidence type="ECO:0000259" key="1">
    <source>
        <dbReference type="Pfam" id="PF17131"/>
    </source>
</evidence>
<comment type="caution">
    <text evidence="2">The sequence shown here is derived from an EMBL/GenBank/DDBJ whole genome shotgun (WGS) entry which is preliminary data.</text>
</comment>
<reference evidence="2 3" key="1">
    <citation type="submission" date="2016-06" db="EMBL/GenBank/DDBJ databases">
        <authorList>
            <person name="Kjaerup R.B."/>
            <person name="Dalgaard T.S."/>
            <person name="Juul-Madsen H.R."/>
        </authorList>
    </citation>
    <scope>NUCLEOTIDE SEQUENCE [LARGE SCALE GENOMIC DNA]</scope>
    <source>
        <strain evidence="2 3">1S159</strain>
    </source>
</reference>
<proteinExistence type="predicted"/>
<evidence type="ECO:0000313" key="2">
    <source>
        <dbReference type="EMBL" id="OCH22043.1"/>
    </source>
</evidence>
<dbReference type="CDD" id="cd16329">
    <property type="entry name" value="LolA_like"/>
    <property type="match status" value="1"/>
</dbReference>
<dbReference type="InterPro" id="IPR033399">
    <property type="entry name" value="TP_0789-like"/>
</dbReference>
<accession>A0A1B9P0Z8</accession>
<dbReference type="EMBL" id="MAJU01000008">
    <property type="protein sequence ID" value="OCH22043.1"/>
    <property type="molecule type" value="Genomic_DNA"/>
</dbReference>
<sequence length="263" mass="30292">MARCIMKNKIKLIIKIVLFFAFFGVVGHVFAAETLSAKAIVEKSDKQMRGESRYIELTMNVIRPDSTRSLSMKSWNKGEDLSLVLVTAPAEDRGNASLKRDNEIWNWDPRAEKVSKIVPSKLDRFWLASDFTTNDVINQSSIVADYDQKIIKEEVIDGDKTWVIDAIAKPDAPIMLSKVRLWISQKTFIQRKVESYDEFNKLVNTMRTNDIKEFNGRNVATRIDMIPANKSGYKTEILINKAHFDFIIDDEFFSKLQMKSLRN</sequence>
<dbReference type="Gene3D" id="2.50.20.10">
    <property type="entry name" value="Lipoprotein localisation LolA/LolB/LppX"/>
    <property type="match status" value="1"/>
</dbReference>
<dbReference type="STRING" id="688.A6E04_09325"/>
<keyword evidence="2" id="KW-0449">Lipoprotein</keyword>
<evidence type="ECO:0000313" key="3">
    <source>
        <dbReference type="Proteomes" id="UP000093523"/>
    </source>
</evidence>
<dbReference type="OrthoDB" id="9803781at2"/>
<organism evidence="2 3">
    <name type="scientific">Aliivibrio logei</name>
    <name type="common">Vibrio logei</name>
    <dbReference type="NCBI Taxonomy" id="688"/>
    <lineage>
        <taxon>Bacteria</taxon>
        <taxon>Pseudomonadati</taxon>
        <taxon>Pseudomonadota</taxon>
        <taxon>Gammaproteobacteria</taxon>
        <taxon>Vibrionales</taxon>
        <taxon>Vibrionaceae</taxon>
        <taxon>Aliivibrio</taxon>
    </lineage>
</organism>